<reference evidence="3" key="1">
    <citation type="submission" date="2023-10" db="EMBL/GenBank/DDBJ databases">
        <title>Genome assembly of Pristionchus species.</title>
        <authorList>
            <person name="Yoshida K."/>
            <person name="Sommer R.J."/>
        </authorList>
    </citation>
    <scope>NUCLEOTIDE SEQUENCE</scope>
    <source>
        <strain evidence="3">RS5133</strain>
    </source>
</reference>
<gene>
    <name evidence="2" type="ORF">PFISCL1PPCAC_9359</name>
    <name evidence="3" type="ORF">PFISCL1PPCAC_9360</name>
</gene>
<dbReference type="Gene3D" id="3.30.30.120">
    <property type="entry name" value="Diapause-specific peptide"/>
    <property type="match status" value="1"/>
</dbReference>
<feature type="signal peptide" evidence="1">
    <location>
        <begin position="1"/>
        <end position="24"/>
    </location>
</feature>
<evidence type="ECO:0000313" key="2">
    <source>
        <dbReference type="EMBL" id="GMT18062.1"/>
    </source>
</evidence>
<dbReference type="EMBL" id="BTSY01000003">
    <property type="protein sequence ID" value="GMT18063.1"/>
    <property type="molecule type" value="Genomic_DNA"/>
</dbReference>
<feature type="non-terminal residue" evidence="3">
    <location>
        <position position="1"/>
    </location>
</feature>
<dbReference type="EMBL" id="BTSY01000003">
    <property type="protein sequence ID" value="GMT18062.1"/>
    <property type="molecule type" value="Genomic_DNA"/>
</dbReference>
<evidence type="ECO:0000313" key="3">
    <source>
        <dbReference type="EMBL" id="GMT18063.1"/>
    </source>
</evidence>
<name>A0AAV5VFJ6_9BILA</name>
<dbReference type="Proteomes" id="UP001432322">
    <property type="component" value="Unassembled WGS sequence"/>
</dbReference>
<feature type="chain" id="PRO_5044714748" evidence="1">
    <location>
        <begin position="25"/>
        <end position="65"/>
    </location>
</feature>
<comment type="caution">
    <text evidence="3">The sequence shown here is derived from an EMBL/GenBank/DDBJ whole genome shotgun (WGS) entry which is preliminary data.</text>
</comment>
<evidence type="ECO:0000313" key="4">
    <source>
        <dbReference type="Proteomes" id="UP001432322"/>
    </source>
</evidence>
<sequence>FRMVSTKAIVIFFLLAFVATSAMAQVRVSACDEVCGRIDREKTSCCRAHHYRDWYTCFGGRMYCV</sequence>
<organism evidence="3 4">
    <name type="scientific">Pristionchus fissidentatus</name>
    <dbReference type="NCBI Taxonomy" id="1538716"/>
    <lineage>
        <taxon>Eukaryota</taxon>
        <taxon>Metazoa</taxon>
        <taxon>Ecdysozoa</taxon>
        <taxon>Nematoda</taxon>
        <taxon>Chromadorea</taxon>
        <taxon>Rhabditida</taxon>
        <taxon>Rhabditina</taxon>
        <taxon>Diplogasteromorpha</taxon>
        <taxon>Diplogasteroidea</taxon>
        <taxon>Neodiplogasteridae</taxon>
        <taxon>Pristionchus</taxon>
    </lineage>
</organism>
<protein>
    <submittedName>
        <fullName evidence="3">Uncharacterized protein</fullName>
    </submittedName>
</protein>
<accession>A0AAV5VFJ6</accession>
<keyword evidence="4" id="KW-1185">Reference proteome</keyword>
<dbReference type="Pfam" id="PF08036">
    <property type="entry name" value="Antimicrobial_6"/>
    <property type="match status" value="1"/>
</dbReference>
<evidence type="ECO:0000256" key="1">
    <source>
        <dbReference type="SAM" id="SignalP"/>
    </source>
</evidence>
<proteinExistence type="predicted"/>
<dbReference type="InterPro" id="IPR038203">
    <property type="entry name" value="Diapausin_sf"/>
</dbReference>
<dbReference type="AlphaFoldDB" id="A0AAV5VFJ6"/>
<keyword evidence="1" id="KW-0732">Signal</keyword>